<dbReference type="Proteomes" id="UP000242246">
    <property type="component" value="Unassembled WGS sequence"/>
</dbReference>
<evidence type="ECO:0000313" key="2">
    <source>
        <dbReference type="EMBL" id="PCS06900.1"/>
    </source>
</evidence>
<dbReference type="OrthoDB" id="2165138at2"/>
<dbReference type="AlphaFoldDB" id="A0A2A5S0D4"/>
<comment type="caution">
    <text evidence="2">The sequence shown here is derived from an EMBL/GenBank/DDBJ whole genome shotgun (WGS) entry which is preliminary data.</text>
</comment>
<dbReference type="RefSeq" id="WP_068161712.1">
    <property type="nucleotide sequence ID" value="NZ_JXJX01000006.1"/>
</dbReference>
<reference evidence="2 3" key="1">
    <citation type="submission" date="2014-12" db="EMBL/GenBank/DDBJ databases">
        <title>Draft genome sequences of 10 type strains of Lactococcus.</title>
        <authorList>
            <person name="Sun Z."/>
            <person name="Zhong Z."/>
            <person name="Liu W."/>
            <person name="Zhang W."/>
            <person name="Zhang H."/>
        </authorList>
    </citation>
    <scope>NUCLEOTIDE SEQUENCE [LARGE SCALE GENOMIC DNA]</scope>
    <source>
        <strain evidence="2 3">DSM 20686</strain>
    </source>
</reference>
<organism evidence="2 3">
    <name type="scientific">Pseudolactococcus plantarum</name>
    <dbReference type="NCBI Taxonomy" id="1365"/>
    <lineage>
        <taxon>Bacteria</taxon>
        <taxon>Bacillati</taxon>
        <taxon>Bacillota</taxon>
        <taxon>Bacilli</taxon>
        <taxon>Lactobacillales</taxon>
        <taxon>Streptococcaceae</taxon>
        <taxon>Pseudolactococcus</taxon>
    </lineage>
</organism>
<evidence type="ECO:0000313" key="3">
    <source>
        <dbReference type="Proteomes" id="UP000242246"/>
    </source>
</evidence>
<name>A0A2A5S0D4_9LACT</name>
<sequence length="187" mass="20096">MDHIRKKISTVKLCVLTGVLVLGLFNVVLSSQTVNAASVKTSAGVKNWLNAVKNKQVKAVGGFGGECVDLARAYSQRFVGKDIGRASISGGAKDYARQAVPAGYVRINYKKGVTARTGDIVIWVKDGGGYGHMAVVYSVTGNNMVIYEQNYAGKRYVISNVVRNYDRIYKGTGGQVTAILRPTNISS</sequence>
<protein>
    <recommendedName>
        <fullName evidence="1">Peptidase C51 domain-containing protein</fullName>
    </recommendedName>
</protein>
<feature type="domain" description="Peptidase C51" evidence="1">
    <location>
        <begin position="42"/>
        <end position="180"/>
    </location>
</feature>
<accession>A0A2A5S0D4</accession>
<dbReference type="STRING" id="1348632.GCA_001591745_00741"/>
<dbReference type="Gene3D" id="3.90.1720.10">
    <property type="entry name" value="endopeptidase domain like (from Nostoc punctiforme)"/>
    <property type="match status" value="1"/>
</dbReference>
<dbReference type="EMBL" id="JXJX01000006">
    <property type="protein sequence ID" value="PCS06900.1"/>
    <property type="molecule type" value="Genomic_DNA"/>
</dbReference>
<proteinExistence type="predicted"/>
<keyword evidence="3" id="KW-1185">Reference proteome</keyword>
<evidence type="ECO:0000259" key="1">
    <source>
        <dbReference type="PROSITE" id="PS50911"/>
    </source>
</evidence>
<dbReference type="InterPro" id="IPR038765">
    <property type="entry name" value="Papain-like_cys_pep_sf"/>
</dbReference>
<dbReference type="Pfam" id="PF05257">
    <property type="entry name" value="CHAP"/>
    <property type="match status" value="1"/>
</dbReference>
<dbReference type="SUPFAM" id="SSF54001">
    <property type="entry name" value="Cysteine proteinases"/>
    <property type="match status" value="1"/>
</dbReference>
<dbReference type="PROSITE" id="PS50911">
    <property type="entry name" value="CHAP"/>
    <property type="match status" value="1"/>
</dbReference>
<gene>
    <name evidence="2" type="ORF">RU87_GL001360</name>
</gene>
<dbReference type="InterPro" id="IPR007921">
    <property type="entry name" value="CHAP_dom"/>
</dbReference>